<proteinExistence type="predicted"/>
<evidence type="ECO:0000313" key="2">
    <source>
        <dbReference type="EMBL" id="KAJ0188747.1"/>
    </source>
</evidence>
<dbReference type="AlphaFoldDB" id="A0A9R1WXA3"/>
<dbReference type="Proteomes" id="UP000235145">
    <property type="component" value="Unassembled WGS sequence"/>
</dbReference>
<evidence type="ECO:0000313" key="3">
    <source>
        <dbReference type="Proteomes" id="UP000235145"/>
    </source>
</evidence>
<gene>
    <name evidence="2" type="ORF">LSAT_V11C900489560</name>
</gene>
<name>A0A9R1WXA3_LACSA</name>
<reference evidence="2 3" key="1">
    <citation type="journal article" date="2017" name="Nat. Commun.">
        <title>Genome assembly with in vitro proximity ligation data and whole-genome triplication in lettuce.</title>
        <authorList>
            <person name="Reyes-Chin-Wo S."/>
            <person name="Wang Z."/>
            <person name="Yang X."/>
            <person name="Kozik A."/>
            <person name="Arikit S."/>
            <person name="Song C."/>
            <person name="Xia L."/>
            <person name="Froenicke L."/>
            <person name="Lavelle D.O."/>
            <person name="Truco M.J."/>
            <person name="Xia R."/>
            <person name="Zhu S."/>
            <person name="Xu C."/>
            <person name="Xu H."/>
            <person name="Xu X."/>
            <person name="Cox K."/>
            <person name="Korf I."/>
            <person name="Meyers B.C."/>
            <person name="Michelmore R.W."/>
        </authorList>
    </citation>
    <scope>NUCLEOTIDE SEQUENCE [LARGE SCALE GENOMIC DNA]</scope>
    <source>
        <strain evidence="3">cv. Salinas</strain>
        <tissue evidence="2">Seedlings</tissue>
    </source>
</reference>
<organism evidence="2 3">
    <name type="scientific">Lactuca sativa</name>
    <name type="common">Garden lettuce</name>
    <dbReference type="NCBI Taxonomy" id="4236"/>
    <lineage>
        <taxon>Eukaryota</taxon>
        <taxon>Viridiplantae</taxon>
        <taxon>Streptophyta</taxon>
        <taxon>Embryophyta</taxon>
        <taxon>Tracheophyta</taxon>
        <taxon>Spermatophyta</taxon>
        <taxon>Magnoliopsida</taxon>
        <taxon>eudicotyledons</taxon>
        <taxon>Gunneridae</taxon>
        <taxon>Pentapetalae</taxon>
        <taxon>asterids</taxon>
        <taxon>campanulids</taxon>
        <taxon>Asterales</taxon>
        <taxon>Asteraceae</taxon>
        <taxon>Cichorioideae</taxon>
        <taxon>Cichorieae</taxon>
        <taxon>Lactucinae</taxon>
        <taxon>Lactuca</taxon>
    </lineage>
</organism>
<sequence>MDNQCGLPLRLFGNRSPTKMQPEEGTEQDNQEKSKDGCLNRQDQGHFCNLGFHRSGVVIAEGILGGDSILKHESKLSYVLFVKHEIKCCMGKVMNKVLGDT</sequence>
<accession>A0A9R1WXA3</accession>
<evidence type="ECO:0000256" key="1">
    <source>
        <dbReference type="SAM" id="MobiDB-lite"/>
    </source>
</evidence>
<feature type="region of interest" description="Disordered" evidence="1">
    <location>
        <begin position="1"/>
        <end position="38"/>
    </location>
</feature>
<comment type="caution">
    <text evidence="2">The sequence shown here is derived from an EMBL/GenBank/DDBJ whole genome shotgun (WGS) entry which is preliminary data.</text>
</comment>
<keyword evidence="3" id="KW-1185">Reference proteome</keyword>
<protein>
    <submittedName>
        <fullName evidence="2">Uncharacterized protein</fullName>
    </submittedName>
</protein>
<dbReference type="EMBL" id="NBSK02000009">
    <property type="protein sequence ID" value="KAJ0188747.1"/>
    <property type="molecule type" value="Genomic_DNA"/>
</dbReference>